<organism evidence="3 4">
    <name type="scientific">Pedobacter cryoconitis</name>
    <dbReference type="NCBI Taxonomy" id="188932"/>
    <lineage>
        <taxon>Bacteria</taxon>
        <taxon>Pseudomonadati</taxon>
        <taxon>Bacteroidota</taxon>
        <taxon>Sphingobacteriia</taxon>
        <taxon>Sphingobacteriales</taxon>
        <taxon>Sphingobacteriaceae</taxon>
        <taxon>Pedobacter</taxon>
    </lineage>
</organism>
<keyword evidence="1" id="KW-1133">Transmembrane helix</keyword>
<evidence type="ECO:0000259" key="2">
    <source>
        <dbReference type="Pfam" id="PF06580"/>
    </source>
</evidence>
<dbReference type="AlphaFoldDB" id="A0A127VJ04"/>
<evidence type="ECO:0000256" key="1">
    <source>
        <dbReference type="SAM" id="Phobius"/>
    </source>
</evidence>
<dbReference type="PANTHER" id="PTHR34220:SF7">
    <property type="entry name" value="SENSOR HISTIDINE KINASE YPDA"/>
    <property type="match status" value="1"/>
</dbReference>
<dbReference type="GO" id="GO:0000155">
    <property type="term" value="F:phosphorelay sensor kinase activity"/>
    <property type="evidence" value="ECO:0007669"/>
    <property type="project" value="InterPro"/>
</dbReference>
<evidence type="ECO:0000313" key="3">
    <source>
        <dbReference type="EMBL" id="AMQ00889.1"/>
    </source>
</evidence>
<feature type="transmembrane region" description="Helical" evidence="1">
    <location>
        <begin position="141"/>
        <end position="164"/>
    </location>
</feature>
<evidence type="ECO:0000313" key="4">
    <source>
        <dbReference type="Proteomes" id="UP000071561"/>
    </source>
</evidence>
<proteinExistence type="predicted"/>
<gene>
    <name evidence="3" type="ORF">AY601_4037</name>
</gene>
<feature type="transmembrane region" description="Helical" evidence="1">
    <location>
        <begin position="66"/>
        <end position="86"/>
    </location>
</feature>
<name>A0A127VJ04_9SPHI</name>
<sequence>MFIIREAMAKNTKETSERTFYQHFRFFILPVVFFCFYIFIYLLNPYDPFWNVYFEQNIYTLLTEWLGVMVVCFLITESSLLIARWLDRHIPWIESPLLRFVCQFFLQIIIAGAVINLLLYIDHLVYPRCDTSSQSDKTSSWQVGLVSIIISTLISAIYTADFFLRKWKMSMLETSALELKAYDLNQVAMQAELQSLKAQLDPHFMFNNFSTLSSLIAENPESALLFLDNLSKVYRYMIINLSRDIISLKDEIKFINSYIYLIKIRVSDNLQINIDIPENYEIKGVPPITLQLLIENAIKHNVASRSRPLHINICINAEGWLEVSNNLQLVNFHIPSTRVGLKNIISRYRLLSDACPQIIENENTFIVKLPLLEITE</sequence>
<dbReference type="PANTHER" id="PTHR34220">
    <property type="entry name" value="SENSOR HISTIDINE KINASE YPDA"/>
    <property type="match status" value="1"/>
</dbReference>
<protein>
    <submittedName>
        <fullName evidence="3">Putative two-component system sensor protein histidine kinase</fullName>
    </submittedName>
</protein>
<keyword evidence="1" id="KW-0812">Transmembrane</keyword>
<keyword evidence="3" id="KW-0808">Transferase</keyword>
<accession>A0A127VJ04</accession>
<keyword evidence="3" id="KW-0418">Kinase</keyword>
<keyword evidence="1" id="KW-0472">Membrane</keyword>
<dbReference type="Pfam" id="PF06580">
    <property type="entry name" value="His_kinase"/>
    <property type="match status" value="1"/>
</dbReference>
<feature type="transmembrane region" description="Helical" evidence="1">
    <location>
        <begin position="98"/>
        <end position="121"/>
    </location>
</feature>
<keyword evidence="4" id="KW-1185">Reference proteome</keyword>
<dbReference type="PATRIC" id="fig|188932.3.peg.4192"/>
<dbReference type="InterPro" id="IPR050640">
    <property type="entry name" value="Bact_2-comp_sensor_kinase"/>
</dbReference>
<dbReference type="EMBL" id="CP014504">
    <property type="protein sequence ID" value="AMQ00889.1"/>
    <property type="molecule type" value="Genomic_DNA"/>
</dbReference>
<dbReference type="Proteomes" id="UP000071561">
    <property type="component" value="Chromosome"/>
</dbReference>
<dbReference type="KEGG" id="pcm:AY601_4037"/>
<reference evidence="3 4" key="1">
    <citation type="submission" date="2016-03" db="EMBL/GenBank/DDBJ databases">
        <title>Complete genome sequence of Pedobacter cryoconitis PAMC 27485.</title>
        <authorList>
            <person name="Lee J."/>
            <person name="Kim O.-S."/>
        </authorList>
    </citation>
    <scope>NUCLEOTIDE SEQUENCE [LARGE SCALE GENOMIC DNA]</scope>
    <source>
        <strain evidence="3 4">PAMC 27485</strain>
    </source>
</reference>
<dbReference type="GO" id="GO:0016020">
    <property type="term" value="C:membrane"/>
    <property type="evidence" value="ECO:0007669"/>
    <property type="project" value="InterPro"/>
</dbReference>
<feature type="domain" description="Signal transduction histidine kinase internal region" evidence="2">
    <location>
        <begin position="191"/>
        <end position="270"/>
    </location>
</feature>
<feature type="transmembrane region" description="Helical" evidence="1">
    <location>
        <begin position="26"/>
        <end position="46"/>
    </location>
</feature>
<dbReference type="InterPro" id="IPR010559">
    <property type="entry name" value="Sig_transdc_His_kin_internal"/>
</dbReference>